<name>A0A8J6NZ62_9BACT</name>
<accession>A0A8J6NZ62</accession>
<protein>
    <submittedName>
        <fullName evidence="1">Uncharacterized protein</fullName>
    </submittedName>
</protein>
<dbReference type="AlphaFoldDB" id="A0A8J6NZ62"/>
<sequence length="65" mass="7619">MKKEFFDKTSFDDHLGCFGNFNLENPICKKFCALSLRCAIDRDRDIRLELIEDLMASEDMLITIQ</sequence>
<dbReference type="EMBL" id="JACNIG010000124">
    <property type="protein sequence ID" value="MBC8431253.1"/>
    <property type="molecule type" value="Genomic_DNA"/>
</dbReference>
<evidence type="ECO:0000313" key="1">
    <source>
        <dbReference type="EMBL" id="MBC8431253.1"/>
    </source>
</evidence>
<evidence type="ECO:0000313" key="2">
    <source>
        <dbReference type="Proteomes" id="UP000605201"/>
    </source>
</evidence>
<gene>
    <name evidence="1" type="ORF">H8D96_04980</name>
</gene>
<proteinExistence type="predicted"/>
<comment type="caution">
    <text evidence="1">The sequence shown here is derived from an EMBL/GenBank/DDBJ whole genome shotgun (WGS) entry which is preliminary data.</text>
</comment>
<organism evidence="1 2">
    <name type="scientific">Candidatus Desulfatibia vada</name>
    <dbReference type="NCBI Taxonomy" id="2841696"/>
    <lineage>
        <taxon>Bacteria</taxon>
        <taxon>Pseudomonadati</taxon>
        <taxon>Thermodesulfobacteriota</taxon>
        <taxon>Desulfobacteria</taxon>
        <taxon>Desulfobacterales</taxon>
        <taxon>Desulfobacterales incertae sedis</taxon>
        <taxon>Candidatus Desulfatibia</taxon>
    </lineage>
</organism>
<dbReference type="Proteomes" id="UP000605201">
    <property type="component" value="Unassembled WGS sequence"/>
</dbReference>
<reference evidence="1 2" key="1">
    <citation type="submission" date="2020-08" db="EMBL/GenBank/DDBJ databases">
        <title>Bridging the membrane lipid divide: bacteria of the FCB group superphylum have the potential to synthesize archaeal ether lipids.</title>
        <authorList>
            <person name="Villanueva L."/>
            <person name="Von Meijenfeldt F.A.B."/>
            <person name="Westbye A.B."/>
            <person name="Yadav S."/>
            <person name="Hopmans E.C."/>
            <person name="Dutilh B.E."/>
            <person name="Sinninghe Damste J.S."/>
        </authorList>
    </citation>
    <scope>NUCLEOTIDE SEQUENCE [LARGE SCALE GENOMIC DNA]</scope>
    <source>
        <strain evidence="1">NIOZ-UU17</strain>
    </source>
</reference>